<proteinExistence type="predicted"/>
<gene>
    <name evidence="2" type="ORF">DR999_PMT06223</name>
</gene>
<dbReference type="EMBL" id="QXTE01000039">
    <property type="protein sequence ID" value="TFK10811.1"/>
    <property type="molecule type" value="Genomic_DNA"/>
</dbReference>
<protein>
    <submittedName>
        <fullName evidence="2">5-hydroxytryptamine receptor 5A-like</fullName>
    </submittedName>
</protein>
<evidence type="ECO:0000313" key="3">
    <source>
        <dbReference type="Proteomes" id="UP000297703"/>
    </source>
</evidence>
<reference evidence="2 3" key="1">
    <citation type="submission" date="2019-04" db="EMBL/GenBank/DDBJ databases">
        <title>Draft genome of the big-headed turtle Platysternon megacephalum.</title>
        <authorList>
            <person name="Gong S."/>
        </authorList>
    </citation>
    <scope>NUCLEOTIDE SEQUENCE [LARGE SCALE GENOMIC DNA]</scope>
    <source>
        <strain evidence="2">DO16091913</strain>
        <tissue evidence="2">Muscle</tissue>
    </source>
</reference>
<reference evidence="2 3" key="2">
    <citation type="submission" date="2019-04" db="EMBL/GenBank/DDBJ databases">
        <title>The genome sequence of big-headed turtle.</title>
        <authorList>
            <person name="Gong S."/>
        </authorList>
    </citation>
    <scope>NUCLEOTIDE SEQUENCE [LARGE SCALE GENOMIC DNA]</scope>
    <source>
        <strain evidence="2">DO16091913</strain>
        <tissue evidence="2">Muscle</tissue>
    </source>
</reference>
<organism evidence="2 3">
    <name type="scientific">Platysternon megacephalum</name>
    <name type="common">big-headed turtle</name>
    <dbReference type="NCBI Taxonomy" id="55544"/>
    <lineage>
        <taxon>Eukaryota</taxon>
        <taxon>Metazoa</taxon>
        <taxon>Chordata</taxon>
        <taxon>Craniata</taxon>
        <taxon>Vertebrata</taxon>
        <taxon>Euteleostomi</taxon>
        <taxon>Archelosauria</taxon>
        <taxon>Testudinata</taxon>
        <taxon>Testudines</taxon>
        <taxon>Cryptodira</taxon>
        <taxon>Durocryptodira</taxon>
        <taxon>Testudinoidea</taxon>
        <taxon>Platysternidae</taxon>
        <taxon>Platysternon</taxon>
    </lineage>
</organism>
<evidence type="ECO:0000313" key="2">
    <source>
        <dbReference type="EMBL" id="TFK10811.1"/>
    </source>
</evidence>
<keyword evidence="2" id="KW-0675">Receptor</keyword>
<feature type="region of interest" description="Disordered" evidence="1">
    <location>
        <begin position="1"/>
        <end position="27"/>
    </location>
</feature>
<dbReference type="Proteomes" id="UP000297703">
    <property type="component" value="Unassembled WGS sequence"/>
</dbReference>
<keyword evidence="3" id="KW-1185">Reference proteome</keyword>
<evidence type="ECO:0000256" key="1">
    <source>
        <dbReference type="SAM" id="MobiDB-lite"/>
    </source>
</evidence>
<sequence length="142" mass="15754">MHPIQRTWRPTDRSVQGQGLDVRERETTPVWPRSLAQGKISAPVAQIRSQGRCLELAMCSVAGEVPAARYVWGGEVDLGRLGLKAECPFQELLACMQYGRTAWVLDHADRSHRSWFPLALCSHKASGFHHLPPSGPITTDQA</sequence>
<accession>A0A4D9EHR1</accession>
<name>A0A4D9EHR1_9SAUR</name>
<dbReference type="AlphaFoldDB" id="A0A4D9EHR1"/>
<comment type="caution">
    <text evidence="2">The sequence shown here is derived from an EMBL/GenBank/DDBJ whole genome shotgun (WGS) entry which is preliminary data.</text>
</comment>